<dbReference type="InterPro" id="IPR027417">
    <property type="entry name" value="P-loop_NTPase"/>
</dbReference>
<dbReference type="GO" id="GO:0005524">
    <property type="term" value="F:ATP binding"/>
    <property type="evidence" value="ECO:0007669"/>
    <property type="project" value="UniProtKB-UniRule"/>
</dbReference>
<keyword evidence="1" id="KW-0067">ATP-binding</keyword>
<reference evidence="4 5" key="1">
    <citation type="submission" date="2016-10" db="EMBL/GenBank/DDBJ databases">
        <title>Draft genome sequence of Coniochaeta ligniaria NRRL30616, a lignocellulolytic fungus for bioabatement of inhibitors in plant biomass hydrolysates.</title>
        <authorList>
            <consortium name="DOE Joint Genome Institute"/>
            <person name="Jimenez D.J."/>
            <person name="Hector R.E."/>
            <person name="Riley R."/>
            <person name="Sun H."/>
            <person name="Grigoriev I.V."/>
            <person name="Van Elsas J.D."/>
            <person name="Nichols N.N."/>
        </authorList>
    </citation>
    <scope>NUCLEOTIDE SEQUENCE [LARGE SCALE GENOMIC DNA]</scope>
    <source>
        <strain evidence="4 5">NRRL 30616</strain>
    </source>
</reference>
<keyword evidence="1" id="KW-0547">Nucleotide-binding</keyword>
<dbReference type="GO" id="GO:0016887">
    <property type="term" value="F:ATP hydrolysis activity"/>
    <property type="evidence" value="ECO:0007669"/>
    <property type="project" value="TreeGrafter"/>
</dbReference>
<feature type="domain" description="Kinesin motor" evidence="3">
    <location>
        <begin position="213"/>
        <end position="576"/>
    </location>
</feature>
<dbReference type="STRING" id="1408157.A0A1J7ISY9"/>
<evidence type="ECO:0000256" key="1">
    <source>
        <dbReference type="PROSITE-ProRule" id="PRU00283"/>
    </source>
</evidence>
<feature type="binding site" evidence="1">
    <location>
        <begin position="298"/>
        <end position="305"/>
    </location>
    <ligand>
        <name>ATP</name>
        <dbReference type="ChEBI" id="CHEBI:30616"/>
    </ligand>
</feature>
<dbReference type="InterPro" id="IPR001752">
    <property type="entry name" value="Kinesin_motor_dom"/>
</dbReference>
<keyword evidence="4" id="KW-0378">Hydrolase</keyword>
<evidence type="ECO:0000313" key="5">
    <source>
        <dbReference type="Proteomes" id="UP000182658"/>
    </source>
</evidence>
<dbReference type="GO" id="GO:0005871">
    <property type="term" value="C:kinesin complex"/>
    <property type="evidence" value="ECO:0007669"/>
    <property type="project" value="TreeGrafter"/>
</dbReference>
<dbReference type="Gene3D" id="3.40.850.10">
    <property type="entry name" value="Kinesin motor domain"/>
    <property type="match status" value="1"/>
</dbReference>
<dbReference type="InterPro" id="IPR027640">
    <property type="entry name" value="Kinesin-like_fam"/>
</dbReference>
<sequence length="701" mass="75267">MGLIFIRALPEAEFRHRAAHGFKPPYYVPPGTHASTADWAEAEIRLLKAEGRALRARLAEVEVQQSGTGGWDEGRWWHGGERVFPRDGLSEVTSGVRTLPEGATVEDGMAEMGVSRMVLVGHDTADDAEKEKLLMRVQHAEHEREGLQRRLEEAQAERDNVRHQLVETETDRSTLQQHLTTAESDHTALDALYQQALSNQMQYLSQLRHHRGTISVIVRIRPPLCSPPAGSPQPTHTITPPGTLHILPGPNSPAPPESFTFDGIISGPSSTSSLAPQISSLATTTLQTHCRTTVFAYGRTGTGKSHTLSEVLSTLAVALFSPSTTTTTTGVKAKVSLVEIYNDTLLDLLVAPKKRSTKAAEPHQAEVKVKTTAATVDMTRSPAATETVSSAAGLLALVARGNARRAVAATECNAASSRSHSVLTIQMLLSDDKGEETKKNGGKGAGAGGGGGTFVVIDLAGHEDVGKSGVGERGGRAFAEARGINQSLHHLGKVFSELGGARQPGAKQTVSMTASFRADLLTRVFGWVLGYGPEEGGGRGRGRSRVLMVATVALDDAEGVGGARQTLGYAAQRFATVQHEQIELPVTLILDLDLDIDLTLVHTHLPDPPATPTLSAPCIQRILHDKRDKGVTEADVVMAAIAPRPLYDAALFPPGHTLALSGYNDDTLYLLTRSFTDDLITLLGRRWVLTTPLSHGWRLWR</sequence>
<gene>
    <name evidence="4" type="ORF">CONLIGDRAFT_685838</name>
</gene>
<dbReference type="EMBL" id="KV875104">
    <property type="protein sequence ID" value="OIW24209.1"/>
    <property type="molecule type" value="Genomic_DNA"/>
</dbReference>
<protein>
    <submittedName>
        <fullName evidence="4">p-loop containing nucleoside triphosphate hydrolase protein</fullName>
    </submittedName>
</protein>
<dbReference type="Proteomes" id="UP000182658">
    <property type="component" value="Unassembled WGS sequence"/>
</dbReference>
<accession>A0A1J7ISY9</accession>
<dbReference type="PRINTS" id="PR00380">
    <property type="entry name" value="KINESINHEAVY"/>
</dbReference>
<keyword evidence="1" id="KW-0505">Motor protein</keyword>
<dbReference type="PANTHER" id="PTHR24115">
    <property type="entry name" value="KINESIN-RELATED"/>
    <property type="match status" value="1"/>
</dbReference>
<dbReference type="InterPro" id="IPR036961">
    <property type="entry name" value="Kinesin_motor_dom_sf"/>
</dbReference>
<dbReference type="InParanoid" id="A0A1J7ISY9"/>
<dbReference type="GO" id="GO:0008017">
    <property type="term" value="F:microtubule binding"/>
    <property type="evidence" value="ECO:0007669"/>
    <property type="project" value="InterPro"/>
</dbReference>
<proteinExistence type="inferred from homology"/>
<dbReference type="PROSITE" id="PS50067">
    <property type="entry name" value="KINESIN_MOTOR_2"/>
    <property type="match status" value="1"/>
</dbReference>
<dbReference type="OrthoDB" id="3176171at2759"/>
<dbReference type="GO" id="GO:0005874">
    <property type="term" value="C:microtubule"/>
    <property type="evidence" value="ECO:0007669"/>
    <property type="project" value="TreeGrafter"/>
</dbReference>
<dbReference type="GO" id="GO:0003777">
    <property type="term" value="F:microtubule motor activity"/>
    <property type="evidence" value="ECO:0007669"/>
    <property type="project" value="InterPro"/>
</dbReference>
<dbReference type="AlphaFoldDB" id="A0A1J7ISY9"/>
<name>A0A1J7ISY9_9PEZI</name>
<evidence type="ECO:0000259" key="3">
    <source>
        <dbReference type="PROSITE" id="PS50067"/>
    </source>
</evidence>
<dbReference type="SMART" id="SM00129">
    <property type="entry name" value="KISc"/>
    <property type="match status" value="1"/>
</dbReference>
<evidence type="ECO:0000313" key="4">
    <source>
        <dbReference type="EMBL" id="OIW24209.1"/>
    </source>
</evidence>
<keyword evidence="2" id="KW-0175">Coiled coil</keyword>
<comment type="similarity">
    <text evidence="1">Belongs to the TRAFAC class myosin-kinesin ATPase superfamily. Kinesin family.</text>
</comment>
<organism evidence="4 5">
    <name type="scientific">Coniochaeta ligniaria NRRL 30616</name>
    <dbReference type="NCBI Taxonomy" id="1408157"/>
    <lineage>
        <taxon>Eukaryota</taxon>
        <taxon>Fungi</taxon>
        <taxon>Dikarya</taxon>
        <taxon>Ascomycota</taxon>
        <taxon>Pezizomycotina</taxon>
        <taxon>Sordariomycetes</taxon>
        <taxon>Sordariomycetidae</taxon>
        <taxon>Coniochaetales</taxon>
        <taxon>Coniochaetaceae</taxon>
        <taxon>Coniochaeta</taxon>
    </lineage>
</organism>
<keyword evidence="5" id="KW-1185">Reference proteome</keyword>
<dbReference type="GO" id="GO:0007018">
    <property type="term" value="P:microtubule-based movement"/>
    <property type="evidence" value="ECO:0007669"/>
    <property type="project" value="InterPro"/>
</dbReference>
<dbReference type="SUPFAM" id="SSF52540">
    <property type="entry name" value="P-loop containing nucleoside triphosphate hydrolases"/>
    <property type="match status" value="1"/>
</dbReference>
<dbReference type="Pfam" id="PF00225">
    <property type="entry name" value="Kinesin"/>
    <property type="match status" value="1"/>
</dbReference>
<evidence type="ECO:0000256" key="2">
    <source>
        <dbReference type="SAM" id="Coils"/>
    </source>
</evidence>
<feature type="coiled-coil region" evidence="2">
    <location>
        <begin position="125"/>
        <end position="171"/>
    </location>
</feature>